<keyword evidence="4" id="KW-1185">Reference proteome</keyword>
<reference evidence="3" key="1">
    <citation type="submission" date="2020-05" db="EMBL/GenBank/DDBJ databases">
        <title>Mycena genomes resolve the evolution of fungal bioluminescence.</title>
        <authorList>
            <person name="Tsai I.J."/>
        </authorList>
    </citation>
    <scope>NUCLEOTIDE SEQUENCE</scope>
    <source>
        <strain evidence="3">160909Yilan</strain>
    </source>
</reference>
<protein>
    <submittedName>
        <fullName evidence="3">Uncharacterized protein</fullName>
    </submittedName>
</protein>
<keyword evidence="2" id="KW-0472">Membrane</keyword>
<dbReference type="Proteomes" id="UP000623467">
    <property type="component" value="Unassembled WGS sequence"/>
</dbReference>
<dbReference type="OrthoDB" id="3047311at2759"/>
<sequence>MSPASFEPRSRAFIIIVEKCFNENGQAIACPVPRWEGIVFIIFMCFAAVFLGFFCWFKCCGCGCRCRKRRQKNAIPIPNNSPSAFEAQSIAPRPYKPYKQVKVSLTSPASPPYRGFDRFSKDSESLSPGSHSERLSTETLVEPSNIYPAHHIYPGN</sequence>
<evidence type="ECO:0000313" key="3">
    <source>
        <dbReference type="EMBL" id="KAF7375954.1"/>
    </source>
</evidence>
<comment type="caution">
    <text evidence="3">The sequence shown here is derived from an EMBL/GenBank/DDBJ whole genome shotgun (WGS) entry which is preliminary data.</text>
</comment>
<evidence type="ECO:0000313" key="4">
    <source>
        <dbReference type="Proteomes" id="UP000623467"/>
    </source>
</evidence>
<dbReference type="AlphaFoldDB" id="A0A8H7DHU1"/>
<name>A0A8H7DHU1_9AGAR</name>
<dbReference type="EMBL" id="JACAZH010000001">
    <property type="protein sequence ID" value="KAF7375954.1"/>
    <property type="molecule type" value="Genomic_DNA"/>
</dbReference>
<evidence type="ECO:0000256" key="1">
    <source>
        <dbReference type="SAM" id="MobiDB-lite"/>
    </source>
</evidence>
<keyword evidence="2" id="KW-1133">Transmembrane helix</keyword>
<feature type="region of interest" description="Disordered" evidence="1">
    <location>
        <begin position="106"/>
        <end position="139"/>
    </location>
</feature>
<feature type="transmembrane region" description="Helical" evidence="2">
    <location>
        <begin position="38"/>
        <end position="60"/>
    </location>
</feature>
<gene>
    <name evidence="3" type="ORF">MSAN_00010000</name>
</gene>
<feature type="compositionally biased region" description="Basic and acidic residues" evidence="1">
    <location>
        <begin position="115"/>
        <end position="124"/>
    </location>
</feature>
<accession>A0A8H7DHU1</accession>
<keyword evidence="2" id="KW-0812">Transmembrane</keyword>
<proteinExistence type="predicted"/>
<organism evidence="3 4">
    <name type="scientific">Mycena sanguinolenta</name>
    <dbReference type="NCBI Taxonomy" id="230812"/>
    <lineage>
        <taxon>Eukaryota</taxon>
        <taxon>Fungi</taxon>
        <taxon>Dikarya</taxon>
        <taxon>Basidiomycota</taxon>
        <taxon>Agaricomycotina</taxon>
        <taxon>Agaricomycetes</taxon>
        <taxon>Agaricomycetidae</taxon>
        <taxon>Agaricales</taxon>
        <taxon>Marasmiineae</taxon>
        <taxon>Mycenaceae</taxon>
        <taxon>Mycena</taxon>
    </lineage>
</organism>
<evidence type="ECO:0000256" key="2">
    <source>
        <dbReference type="SAM" id="Phobius"/>
    </source>
</evidence>